<dbReference type="RefSeq" id="WP_074443755.1">
    <property type="nucleotide sequence ID" value="NZ_FMBM01000001.1"/>
</dbReference>
<accession>A0ABY0K6D0</accession>
<sequence length="208" mass="23475">MVKKQAYDNVPGNLYDKYNTPNPIARRMVAGFRASFVDLVLRTHVKQVYEIGCGEGELSMELLRRGFDVFGSDLESSVIDIANDRSIAEGFGKRFIVADIYDVNPIDVSADLVVCCEVLEHLPDVGQALSVLGRMSRSWLLVSVPREPVWRILNVARGKYLGSLGNTPGHIQHWSSRKFLALLEDYVDIVEVRRPLPWTMVLCRPKRS</sequence>
<keyword evidence="2" id="KW-0489">Methyltransferase</keyword>
<gene>
    <name evidence="2" type="ORF">GA0071312_0887</name>
</gene>
<reference evidence="2 3" key="1">
    <citation type="submission" date="2016-08" db="EMBL/GenBank/DDBJ databases">
        <authorList>
            <person name="Varghese N."/>
            <person name="Submissions Spin"/>
        </authorList>
    </citation>
    <scope>NUCLEOTIDE SEQUENCE [LARGE SCALE GENOMIC DNA]</scope>
    <source>
        <strain evidence="2 3">HL-109</strain>
    </source>
</reference>
<keyword evidence="3" id="KW-1185">Reference proteome</keyword>
<dbReference type="Proteomes" id="UP000182800">
    <property type="component" value="Unassembled WGS sequence"/>
</dbReference>
<dbReference type="GO" id="GO:0008168">
    <property type="term" value="F:methyltransferase activity"/>
    <property type="evidence" value="ECO:0007669"/>
    <property type="project" value="UniProtKB-KW"/>
</dbReference>
<feature type="domain" description="Methyltransferase type 11" evidence="1">
    <location>
        <begin position="50"/>
        <end position="135"/>
    </location>
</feature>
<evidence type="ECO:0000313" key="2">
    <source>
        <dbReference type="EMBL" id="SCC79451.1"/>
    </source>
</evidence>
<dbReference type="PANTHER" id="PTHR43861">
    <property type="entry name" value="TRANS-ACONITATE 2-METHYLTRANSFERASE-RELATED"/>
    <property type="match status" value="1"/>
</dbReference>
<dbReference type="EMBL" id="FMBM01000001">
    <property type="protein sequence ID" value="SCC79451.1"/>
    <property type="molecule type" value="Genomic_DNA"/>
</dbReference>
<keyword evidence="2" id="KW-0808">Transferase</keyword>
<comment type="caution">
    <text evidence="2">The sequence shown here is derived from an EMBL/GenBank/DDBJ whole genome shotgun (WGS) entry which is preliminary data.</text>
</comment>
<dbReference type="Gene3D" id="3.40.50.150">
    <property type="entry name" value="Vaccinia Virus protein VP39"/>
    <property type="match status" value="1"/>
</dbReference>
<proteinExistence type="predicted"/>
<evidence type="ECO:0000259" key="1">
    <source>
        <dbReference type="Pfam" id="PF08241"/>
    </source>
</evidence>
<name>A0ABY0K6D0_9HYPH</name>
<dbReference type="GO" id="GO:0032259">
    <property type="term" value="P:methylation"/>
    <property type="evidence" value="ECO:0007669"/>
    <property type="project" value="UniProtKB-KW"/>
</dbReference>
<dbReference type="InterPro" id="IPR013216">
    <property type="entry name" value="Methyltransf_11"/>
</dbReference>
<dbReference type="CDD" id="cd02440">
    <property type="entry name" value="AdoMet_MTases"/>
    <property type="match status" value="1"/>
</dbReference>
<organism evidence="2 3">
    <name type="scientific">Saliniramus fredricksonii</name>
    <dbReference type="NCBI Taxonomy" id="1653334"/>
    <lineage>
        <taxon>Bacteria</taxon>
        <taxon>Pseudomonadati</taxon>
        <taxon>Pseudomonadota</taxon>
        <taxon>Alphaproteobacteria</taxon>
        <taxon>Hyphomicrobiales</taxon>
        <taxon>Salinarimonadaceae</taxon>
        <taxon>Saliniramus</taxon>
    </lineage>
</organism>
<protein>
    <submittedName>
        <fullName evidence="2">Methyltransferase domain-containing protein</fullName>
    </submittedName>
</protein>
<dbReference type="Pfam" id="PF08241">
    <property type="entry name" value="Methyltransf_11"/>
    <property type="match status" value="1"/>
</dbReference>
<dbReference type="InterPro" id="IPR029063">
    <property type="entry name" value="SAM-dependent_MTases_sf"/>
</dbReference>
<dbReference type="SUPFAM" id="SSF53335">
    <property type="entry name" value="S-adenosyl-L-methionine-dependent methyltransferases"/>
    <property type="match status" value="1"/>
</dbReference>
<evidence type="ECO:0000313" key="3">
    <source>
        <dbReference type="Proteomes" id="UP000182800"/>
    </source>
</evidence>